<evidence type="ECO:0000256" key="1">
    <source>
        <dbReference type="SAM" id="MobiDB-lite"/>
    </source>
</evidence>
<reference evidence="4" key="2">
    <citation type="submission" date="2012-11" db="EMBL/GenBank/DDBJ databases">
        <authorList>
            <person name="Kuo A."/>
            <person name="Curtis B.A."/>
            <person name="Tanifuji G."/>
            <person name="Burki F."/>
            <person name="Gruber A."/>
            <person name="Irimia M."/>
            <person name="Maruyama S."/>
            <person name="Arias M.C."/>
            <person name="Ball S.G."/>
            <person name="Gile G.H."/>
            <person name="Hirakawa Y."/>
            <person name="Hopkins J.F."/>
            <person name="Rensing S.A."/>
            <person name="Schmutz J."/>
            <person name="Symeonidi A."/>
            <person name="Elias M."/>
            <person name="Eveleigh R.J."/>
            <person name="Herman E.K."/>
            <person name="Klute M.J."/>
            <person name="Nakayama T."/>
            <person name="Obornik M."/>
            <person name="Reyes-Prieto A."/>
            <person name="Armbrust E.V."/>
            <person name="Aves S.J."/>
            <person name="Beiko R.G."/>
            <person name="Coutinho P."/>
            <person name="Dacks J.B."/>
            <person name="Durnford D.G."/>
            <person name="Fast N.M."/>
            <person name="Green B.R."/>
            <person name="Grisdale C."/>
            <person name="Hempe F."/>
            <person name="Henrissat B."/>
            <person name="Hoppner M.P."/>
            <person name="Ishida K.-I."/>
            <person name="Kim E."/>
            <person name="Koreny L."/>
            <person name="Kroth P.G."/>
            <person name="Liu Y."/>
            <person name="Malik S.-B."/>
            <person name="Maier U.G."/>
            <person name="McRose D."/>
            <person name="Mock T."/>
            <person name="Neilson J.A."/>
            <person name="Onodera N.T."/>
            <person name="Poole A.M."/>
            <person name="Pritham E.J."/>
            <person name="Richards T.A."/>
            <person name="Rocap G."/>
            <person name="Roy S.W."/>
            <person name="Sarai C."/>
            <person name="Schaack S."/>
            <person name="Shirato S."/>
            <person name="Slamovits C.H."/>
            <person name="Spencer D.F."/>
            <person name="Suzuki S."/>
            <person name="Worden A.Z."/>
            <person name="Zauner S."/>
            <person name="Barry K."/>
            <person name="Bell C."/>
            <person name="Bharti A.K."/>
            <person name="Crow J.A."/>
            <person name="Grimwood J."/>
            <person name="Kramer R."/>
            <person name="Lindquist E."/>
            <person name="Lucas S."/>
            <person name="Salamov A."/>
            <person name="McFadden G.I."/>
            <person name="Lane C.E."/>
            <person name="Keeling P.J."/>
            <person name="Gray M.W."/>
            <person name="Grigoriev I.V."/>
            <person name="Archibald J.M."/>
        </authorList>
    </citation>
    <scope>NUCLEOTIDE SEQUENCE</scope>
    <source>
        <strain evidence="4">CCMP2712</strain>
    </source>
</reference>
<keyword evidence="4" id="KW-1185">Reference proteome</keyword>
<dbReference type="GeneID" id="17307020"/>
<dbReference type="HOGENOM" id="CLU_1345420_0_0_1"/>
<sequence length="204" mass="22671">MTSTNKDRPRADKDLGLVETRHSQRIRNQSQQAADRRFHQSLPKAGLYPSHFSPYLMRPDGMSSSIIGLSKEEVEEDLVTLKLMFQTYFVSEYYDEAGVSDQQVSLSAASRSVDVPHSSPCPRPHVPATSFQASMPPGGCARHIPSRQPQVNVPASKEDPAKGTHTIKRARFACVAPRNRKEEKAHFEAAIRASMVNSLRSTDP</sequence>
<protein>
    <submittedName>
        <fullName evidence="2 3">Uncharacterized protein</fullName>
    </submittedName>
</protein>
<reference evidence="2 4" key="1">
    <citation type="journal article" date="2012" name="Nature">
        <title>Algal genomes reveal evolutionary mosaicism and the fate of nucleomorphs.</title>
        <authorList>
            <consortium name="DOE Joint Genome Institute"/>
            <person name="Curtis B.A."/>
            <person name="Tanifuji G."/>
            <person name="Burki F."/>
            <person name="Gruber A."/>
            <person name="Irimia M."/>
            <person name="Maruyama S."/>
            <person name="Arias M.C."/>
            <person name="Ball S.G."/>
            <person name="Gile G.H."/>
            <person name="Hirakawa Y."/>
            <person name="Hopkins J.F."/>
            <person name="Kuo A."/>
            <person name="Rensing S.A."/>
            <person name="Schmutz J."/>
            <person name="Symeonidi A."/>
            <person name="Elias M."/>
            <person name="Eveleigh R.J."/>
            <person name="Herman E.K."/>
            <person name="Klute M.J."/>
            <person name="Nakayama T."/>
            <person name="Obornik M."/>
            <person name="Reyes-Prieto A."/>
            <person name="Armbrust E.V."/>
            <person name="Aves S.J."/>
            <person name="Beiko R.G."/>
            <person name="Coutinho P."/>
            <person name="Dacks J.B."/>
            <person name="Durnford D.G."/>
            <person name="Fast N.M."/>
            <person name="Green B.R."/>
            <person name="Grisdale C.J."/>
            <person name="Hempel F."/>
            <person name="Henrissat B."/>
            <person name="Hoppner M.P."/>
            <person name="Ishida K."/>
            <person name="Kim E."/>
            <person name="Koreny L."/>
            <person name="Kroth P.G."/>
            <person name="Liu Y."/>
            <person name="Malik S.B."/>
            <person name="Maier U.G."/>
            <person name="McRose D."/>
            <person name="Mock T."/>
            <person name="Neilson J.A."/>
            <person name="Onodera N.T."/>
            <person name="Poole A.M."/>
            <person name="Pritham E.J."/>
            <person name="Richards T.A."/>
            <person name="Rocap G."/>
            <person name="Roy S.W."/>
            <person name="Sarai C."/>
            <person name="Schaack S."/>
            <person name="Shirato S."/>
            <person name="Slamovits C.H."/>
            <person name="Spencer D.F."/>
            <person name="Suzuki S."/>
            <person name="Worden A.Z."/>
            <person name="Zauner S."/>
            <person name="Barry K."/>
            <person name="Bell C."/>
            <person name="Bharti A.K."/>
            <person name="Crow J.A."/>
            <person name="Grimwood J."/>
            <person name="Kramer R."/>
            <person name="Lindquist E."/>
            <person name="Lucas S."/>
            <person name="Salamov A."/>
            <person name="McFadden G.I."/>
            <person name="Lane C.E."/>
            <person name="Keeling P.J."/>
            <person name="Gray M.W."/>
            <person name="Grigoriev I.V."/>
            <person name="Archibald J.M."/>
        </authorList>
    </citation>
    <scope>NUCLEOTIDE SEQUENCE</scope>
    <source>
        <strain evidence="2 4">CCMP2712</strain>
    </source>
</reference>
<name>L1JPJ4_GUITC</name>
<dbReference type="PaxDb" id="55529-EKX50194"/>
<evidence type="ECO:0000313" key="4">
    <source>
        <dbReference type="Proteomes" id="UP000011087"/>
    </source>
</evidence>
<evidence type="ECO:0000313" key="3">
    <source>
        <dbReference type="EnsemblProtists" id="EKX50194"/>
    </source>
</evidence>
<dbReference type="RefSeq" id="XP_005837174.1">
    <property type="nucleotide sequence ID" value="XM_005837117.1"/>
</dbReference>
<dbReference type="EMBL" id="JH992979">
    <property type="protein sequence ID" value="EKX50194.1"/>
    <property type="molecule type" value="Genomic_DNA"/>
</dbReference>
<reference evidence="3" key="3">
    <citation type="submission" date="2015-06" db="UniProtKB">
        <authorList>
            <consortium name="EnsemblProtists"/>
        </authorList>
    </citation>
    <scope>IDENTIFICATION</scope>
</reference>
<gene>
    <name evidence="2" type="ORF">GUITHDRAFT_104006</name>
</gene>
<proteinExistence type="predicted"/>
<feature type="compositionally biased region" description="Basic and acidic residues" evidence="1">
    <location>
        <begin position="1"/>
        <end position="22"/>
    </location>
</feature>
<accession>L1JPJ4</accession>
<feature type="region of interest" description="Disordered" evidence="1">
    <location>
        <begin position="1"/>
        <end position="37"/>
    </location>
</feature>
<dbReference type="AlphaFoldDB" id="L1JPJ4"/>
<dbReference type="KEGG" id="gtt:GUITHDRAFT_104006"/>
<dbReference type="Proteomes" id="UP000011087">
    <property type="component" value="Unassembled WGS sequence"/>
</dbReference>
<evidence type="ECO:0000313" key="2">
    <source>
        <dbReference type="EMBL" id="EKX50194.1"/>
    </source>
</evidence>
<organism evidence="2">
    <name type="scientific">Guillardia theta (strain CCMP2712)</name>
    <name type="common">Cryptophyte</name>
    <dbReference type="NCBI Taxonomy" id="905079"/>
    <lineage>
        <taxon>Eukaryota</taxon>
        <taxon>Cryptophyceae</taxon>
        <taxon>Pyrenomonadales</taxon>
        <taxon>Geminigeraceae</taxon>
        <taxon>Guillardia</taxon>
    </lineage>
</organism>
<dbReference type="EnsemblProtists" id="EKX50194">
    <property type="protein sequence ID" value="EKX50194"/>
    <property type="gene ID" value="GUITHDRAFT_104006"/>
</dbReference>